<keyword evidence="4" id="KW-1185">Reference proteome</keyword>
<gene>
    <name evidence="3" type="ORF">JSQ98_09125</name>
</gene>
<evidence type="ECO:0000256" key="2">
    <source>
        <dbReference type="SAM" id="Phobius"/>
    </source>
</evidence>
<proteinExistence type="predicted"/>
<evidence type="ECO:0000313" key="3">
    <source>
        <dbReference type="EMBL" id="MBS3182350.1"/>
    </source>
</evidence>
<dbReference type="Proteomes" id="UP000811492">
    <property type="component" value="Unassembled WGS sequence"/>
</dbReference>
<evidence type="ECO:0008006" key="5">
    <source>
        <dbReference type="Google" id="ProtNLM"/>
    </source>
</evidence>
<sequence length="271" mass="29637">MAKKPNRTWAMVMSLGIPLAIVGVSAMAISYATLIDVARVNGLPLPELFPVVVDVGTVATMIAAAQFRMRGVPGRWLAYTTFVLLSGVSIVANATHAWRAADLTLTSPWAAAILASTPPTALLAITHLVMMLIPDEKERAKLQAIRERAEAMPAKRVDAQRASEPVRTQIERPKAAQPAQRPAEPQPAMTQEPEATLPLRLIDVAPRDVPEEEVRAQVLDFFLTEQKRPTGKLVGEWLGGKTQKTGQRFLKKMEEDGAFTPDVERLEVNAH</sequence>
<dbReference type="EMBL" id="JAFEVO010000001">
    <property type="protein sequence ID" value="MBS3182350.1"/>
    <property type="molecule type" value="Genomic_DNA"/>
</dbReference>
<keyword evidence="2" id="KW-0472">Membrane</keyword>
<organism evidence="3 4">
    <name type="scientific">Leucobacter manosquensis</name>
    <dbReference type="NCBI Taxonomy" id="2810611"/>
    <lineage>
        <taxon>Bacteria</taxon>
        <taxon>Bacillati</taxon>
        <taxon>Actinomycetota</taxon>
        <taxon>Actinomycetes</taxon>
        <taxon>Micrococcales</taxon>
        <taxon>Microbacteriaceae</taxon>
        <taxon>Leucobacter</taxon>
    </lineage>
</organism>
<feature type="transmembrane region" description="Helical" evidence="2">
    <location>
        <begin position="109"/>
        <end position="133"/>
    </location>
</feature>
<accession>A0ABS5M579</accession>
<keyword evidence="2" id="KW-1133">Transmembrane helix</keyword>
<protein>
    <recommendedName>
        <fullName evidence="5">DUF2637 domain-containing protein</fullName>
    </recommendedName>
</protein>
<feature type="region of interest" description="Disordered" evidence="1">
    <location>
        <begin position="153"/>
        <end position="194"/>
    </location>
</feature>
<dbReference type="RefSeq" id="WP_211649334.1">
    <property type="nucleotide sequence ID" value="NZ_JAFEVO010000001.1"/>
</dbReference>
<reference evidence="3 4" key="1">
    <citation type="submission" date="2021-02" db="EMBL/GenBank/DDBJ databases">
        <title>Draft genome and description of Leucobacter sp nov strain Marseille-Q4368.</title>
        <authorList>
            <person name="Boxberger M."/>
            <person name="La Scola B."/>
        </authorList>
    </citation>
    <scope>NUCLEOTIDE SEQUENCE [LARGE SCALE GENOMIC DNA]</scope>
    <source>
        <strain evidence="3 4">Marseille-Q4368</strain>
    </source>
</reference>
<comment type="caution">
    <text evidence="3">The sequence shown here is derived from an EMBL/GenBank/DDBJ whole genome shotgun (WGS) entry which is preliminary data.</text>
</comment>
<evidence type="ECO:0000313" key="4">
    <source>
        <dbReference type="Proteomes" id="UP000811492"/>
    </source>
</evidence>
<feature type="transmembrane region" description="Helical" evidence="2">
    <location>
        <begin position="76"/>
        <end position="97"/>
    </location>
</feature>
<feature type="transmembrane region" description="Helical" evidence="2">
    <location>
        <begin position="47"/>
        <end position="64"/>
    </location>
</feature>
<keyword evidence="2" id="KW-0812">Transmembrane</keyword>
<feature type="compositionally biased region" description="Low complexity" evidence="1">
    <location>
        <begin position="175"/>
        <end position="188"/>
    </location>
</feature>
<evidence type="ECO:0000256" key="1">
    <source>
        <dbReference type="SAM" id="MobiDB-lite"/>
    </source>
</evidence>
<feature type="transmembrane region" description="Helical" evidence="2">
    <location>
        <begin position="12"/>
        <end position="35"/>
    </location>
</feature>
<name>A0ABS5M579_9MICO</name>